<evidence type="ECO:0000313" key="1">
    <source>
        <dbReference type="EMBL" id="KKN98999.1"/>
    </source>
</evidence>
<accession>A0A0F9V4T4</accession>
<organism evidence="1">
    <name type="scientific">marine sediment metagenome</name>
    <dbReference type="NCBI Taxonomy" id="412755"/>
    <lineage>
        <taxon>unclassified sequences</taxon>
        <taxon>metagenomes</taxon>
        <taxon>ecological metagenomes</taxon>
    </lineage>
</organism>
<sequence>MKVEKLIIYYSIEDCGDGSAYPRLFDTEELAEWNQNNLDQGWGEPCTGEIVVEGKNMSCSELQTKEGFYLELLLEGYENQEEVQKFKDAFFPEGLPKFTVDIIDSLHYGIFVEGRIVHKSFAYPEKKTNNKGIKRLEKILKRKIK</sequence>
<reference evidence="1" key="1">
    <citation type="journal article" date="2015" name="Nature">
        <title>Complex archaea that bridge the gap between prokaryotes and eukaryotes.</title>
        <authorList>
            <person name="Spang A."/>
            <person name="Saw J.H."/>
            <person name="Jorgensen S.L."/>
            <person name="Zaremba-Niedzwiedzka K."/>
            <person name="Martijn J."/>
            <person name="Lind A.E."/>
            <person name="van Eijk R."/>
            <person name="Schleper C."/>
            <person name="Guy L."/>
            <person name="Ettema T.J."/>
        </authorList>
    </citation>
    <scope>NUCLEOTIDE SEQUENCE</scope>
</reference>
<proteinExistence type="predicted"/>
<dbReference type="AlphaFoldDB" id="A0A0F9V4T4"/>
<gene>
    <name evidence="1" type="ORF">LCGC14_0142440</name>
</gene>
<comment type="caution">
    <text evidence="1">The sequence shown here is derived from an EMBL/GenBank/DDBJ whole genome shotgun (WGS) entry which is preliminary data.</text>
</comment>
<dbReference type="EMBL" id="LAZR01000049">
    <property type="protein sequence ID" value="KKN98999.1"/>
    <property type="molecule type" value="Genomic_DNA"/>
</dbReference>
<name>A0A0F9V4T4_9ZZZZ</name>
<protein>
    <submittedName>
        <fullName evidence="1">Uncharacterized protein</fullName>
    </submittedName>
</protein>